<feature type="chain" id="PRO_5047532098" description="Secreted protein" evidence="2">
    <location>
        <begin position="22"/>
        <end position="111"/>
    </location>
</feature>
<accession>A0ABT8RGE8</accession>
<dbReference type="RefSeq" id="WP_302040678.1">
    <property type="nucleotide sequence ID" value="NZ_JAUKPO010000023.1"/>
</dbReference>
<comment type="caution">
    <text evidence="3">The sequence shown here is derived from an EMBL/GenBank/DDBJ whole genome shotgun (WGS) entry which is preliminary data.</text>
</comment>
<reference evidence="3" key="1">
    <citation type="submission" date="2023-07" db="EMBL/GenBank/DDBJ databases">
        <title>The genome sequence of Rhodocytophaga aerolata KACC 12507.</title>
        <authorList>
            <person name="Zhang X."/>
        </authorList>
    </citation>
    <scope>NUCLEOTIDE SEQUENCE</scope>
    <source>
        <strain evidence="3">KACC 12507</strain>
    </source>
</reference>
<feature type="compositionally biased region" description="Basic and acidic residues" evidence="1">
    <location>
        <begin position="97"/>
        <end position="111"/>
    </location>
</feature>
<feature type="region of interest" description="Disordered" evidence="1">
    <location>
        <begin position="74"/>
        <end position="111"/>
    </location>
</feature>
<keyword evidence="4" id="KW-1185">Reference proteome</keyword>
<protein>
    <recommendedName>
        <fullName evidence="5">Secreted protein</fullName>
    </recommendedName>
</protein>
<evidence type="ECO:0000313" key="4">
    <source>
        <dbReference type="Proteomes" id="UP001168528"/>
    </source>
</evidence>
<evidence type="ECO:0008006" key="5">
    <source>
        <dbReference type="Google" id="ProtNLM"/>
    </source>
</evidence>
<organism evidence="3 4">
    <name type="scientific">Rhodocytophaga aerolata</name>
    <dbReference type="NCBI Taxonomy" id="455078"/>
    <lineage>
        <taxon>Bacteria</taxon>
        <taxon>Pseudomonadati</taxon>
        <taxon>Bacteroidota</taxon>
        <taxon>Cytophagia</taxon>
        <taxon>Cytophagales</taxon>
        <taxon>Rhodocytophagaceae</taxon>
        <taxon>Rhodocytophaga</taxon>
    </lineage>
</organism>
<evidence type="ECO:0000256" key="2">
    <source>
        <dbReference type="SAM" id="SignalP"/>
    </source>
</evidence>
<evidence type="ECO:0000313" key="3">
    <source>
        <dbReference type="EMBL" id="MDO1449875.1"/>
    </source>
</evidence>
<name>A0ABT8RGE8_9BACT</name>
<keyword evidence="2" id="KW-0732">Signal</keyword>
<dbReference type="Proteomes" id="UP001168528">
    <property type="component" value="Unassembled WGS sequence"/>
</dbReference>
<sequence length="111" mass="12714">MKTLLIILTLPALFICADTEAQTGKKTSFTTDPSYSVHNYKHPNKASLARQWEKSFVETQFIIVREVIPSLADSRRNYKRQQRTEPIAASRASEAQRAAHTENRHTSRLQD</sequence>
<feature type="signal peptide" evidence="2">
    <location>
        <begin position="1"/>
        <end position="21"/>
    </location>
</feature>
<proteinExistence type="predicted"/>
<dbReference type="EMBL" id="JAUKPO010000023">
    <property type="protein sequence ID" value="MDO1449875.1"/>
    <property type="molecule type" value="Genomic_DNA"/>
</dbReference>
<evidence type="ECO:0000256" key="1">
    <source>
        <dbReference type="SAM" id="MobiDB-lite"/>
    </source>
</evidence>
<gene>
    <name evidence="3" type="ORF">Q0590_26585</name>
</gene>